<comment type="caution">
    <text evidence="2">The sequence shown here is derived from an EMBL/GenBank/DDBJ whole genome shotgun (WGS) entry which is preliminary data.</text>
</comment>
<accession>A0ABW2YJS9</accession>
<proteinExistence type="predicted"/>
<name>A0ABW2YJS9_9GAMM</name>
<feature type="region of interest" description="Disordered" evidence="1">
    <location>
        <begin position="79"/>
        <end position="126"/>
    </location>
</feature>
<evidence type="ECO:0000256" key="1">
    <source>
        <dbReference type="SAM" id="MobiDB-lite"/>
    </source>
</evidence>
<keyword evidence="3" id="KW-1185">Reference proteome</keyword>
<feature type="compositionally biased region" description="Basic and acidic residues" evidence="1">
    <location>
        <begin position="81"/>
        <end position="93"/>
    </location>
</feature>
<dbReference type="Proteomes" id="UP001597090">
    <property type="component" value="Unassembled WGS sequence"/>
</dbReference>
<organism evidence="2 3">
    <name type="scientific">Lysobacter koreensis</name>
    <dbReference type="NCBI Taxonomy" id="266122"/>
    <lineage>
        <taxon>Bacteria</taxon>
        <taxon>Pseudomonadati</taxon>
        <taxon>Pseudomonadota</taxon>
        <taxon>Gammaproteobacteria</taxon>
        <taxon>Lysobacterales</taxon>
        <taxon>Lysobacteraceae</taxon>
        <taxon>Lysobacter</taxon>
    </lineage>
</organism>
<protein>
    <submittedName>
        <fullName evidence="2">Uncharacterized protein</fullName>
    </submittedName>
</protein>
<evidence type="ECO:0000313" key="3">
    <source>
        <dbReference type="Proteomes" id="UP001597090"/>
    </source>
</evidence>
<feature type="region of interest" description="Disordered" evidence="1">
    <location>
        <begin position="1"/>
        <end position="32"/>
    </location>
</feature>
<feature type="compositionally biased region" description="Basic and acidic residues" evidence="1">
    <location>
        <begin position="1"/>
        <end position="31"/>
    </location>
</feature>
<dbReference type="EMBL" id="JBHTIH010000002">
    <property type="protein sequence ID" value="MFD0738239.1"/>
    <property type="molecule type" value="Genomic_DNA"/>
</dbReference>
<reference evidence="3" key="1">
    <citation type="journal article" date="2019" name="Int. J. Syst. Evol. Microbiol.">
        <title>The Global Catalogue of Microorganisms (GCM) 10K type strain sequencing project: providing services to taxonomists for standard genome sequencing and annotation.</title>
        <authorList>
            <consortium name="The Broad Institute Genomics Platform"/>
            <consortium name="The Broad Institute Genome Sequencing Center for Infectious Disease"/>
            <person name="Wu L."/>
            <person name="Ma J."/>
        </authorList>
    </citation>
    <scope>NUCLEOTIDE SEQUENCE [LARGE SCALE GENOMIC DNA]</scope>
    <source>
        <strain evidence="3">CCUG 55491</strain>
    </source>
</reference>
<sequence length="136" mass="15491">MTAEQERELSEYRKAERDKLHEKLPEWRDPAKAGAEQKLVAEYLLEAGYSGEELKELFDHRALIVAREAALWRQHQAAVKSVKDKQTKSEPAKAVKPGHAQDKPSQQVSRVDDLRKRAQRTGNQDDIAAYLMAKQG</sequence>
<dbReference type="RefSeq" id="WP_386811172.1">
    <property type="nucleotide sequence ID" value="NZ_JBHTIH010000002.1"/>
</dbReference>
<evidence type="ECO:0000313" key="2">
    <source>
        <dbReference type="EMBL" id="MFD0738239.1"/>
    </source>
</evidence>
<gene>
    <name evidence="2" type="ORF">ACFQZQ_02910</name>
</gene>